<dbReference type="RefSeq" id="WP_350331874.1">
    <property type="nucleotide sequence ID" value="NZ_CP054719.1"/>
</dbReference>
<feature type="domain" description="SfsA N-terminal OB" evidence="3">
    <location>
        <begin position="13"/>
        <end position="79"/>
    </location>
</feature>
<organism evidence="4 5">
    <name type="scientific">Candidatus Bodocaedibacter vickermanii</name>
    <dbReference type="NCBI Taxonomy" id="2741701"/>
    <lineage>
        <taxon>Bacteria</taxon>
        <taxon>Pseudomonadati</taxon>
        <taxon>Pseudomonadota</taxon>
        <taxon>Alphaproteobacteria</taxon>
        <taxon>Holosporales</taxon>
        <taxon>Candidatus Paracaedibacteraceae</taxon>
        <taxon>Candidatus Bodocaedibacter</taxon>
    </lineage>
</organism>
<dbReference type="KEGG" id="pbal:CPBP_01115"/>
<dbReference type="Gene3D" id="3.40.1350.60">
    <property type="match status" value="1"/>
</dbReference>
<dbReference type="Proteomes" id="UP000594001">
    <property type="component" value="Chromosome"/>
</dbReference>
<dbReference type="Gene3D" id="2.40.50.580">
    <property type="match status" value="1"/>
</dbReference>
<keyword evidence="5" id="KW-1185">Reference proteome</keyword>
<reference evidence="4 5" key="1">
    <citation type="submission" date="2020-06" db="EMBL/GenBank/DDBJ databases">
        <title>The endosymbiont of the kinetoplastid Bodo saltans is a Paracaedibacter-like alpha-proteobacterium possessing a putative toxin-antitoxin system.</title>
        <authorList>
            <person name="Midha S."/>
            <person name="Rigden D.J."/>
            <person name="Siozios S."/>
            <person name="Hurst G.D.D."/>
            <person name="Jackson A.P."/>
        </authorList>
    </citation>
    <scope>NUCLEOTIDE SEQUENCE [LARGE SCALE GENOMIC DNA]</scope>
    <source>
        <strain evidence="4">Lake Konstanz</strain>
    </source>
</reference>
<name>A0A7L9RUN3_9PROT</name>
<accession>A0A7L9RUN3</accession>
<evidence type="ECO:0000256" key="1">
    <source>
        <dbReference type="HAMAP-Rule" id="MF_00095"/>
    </source>
</evidence>
<dbReference type="GO" id="GO:0003677">
    <property type="term" value="F:DNA binding"/>
    <property type="evidence" value="ECO:0007669"/>
    <property type="project" value="InterPro"/>
</dbReference>
<proteinExistence type="inferred from homology"/>
<dbReference type="HAMAP" id="MF_00095">
    <property type="entry name" value="SfsA"/>
    <property type="match status" value="1"/>
</dbReference>
<comment type="similarity">
    <text evidence="1">Belongs to the SfsA family.</text>
</comment>
<dbReference type="InterPro" id="IPR041465">
    <property type="entry name" value="SfsA_N"/>
</dbReference>
<protein>
    <recommendedName>
        <fullName evidence="1">Sugar fermentation stimulation protein homolog</fullName>
    </recommendedName>
</protein>
<evidence type="ECO:0000313" key="4">
    <source>
        <dbReference type="EMBL" id="QOL20323.1"/>
    </source>
</evidence>
<dbReference type="Pfam" id="PF03749">
    <property type="entry name" value="SfsA"/>
    <property type="match status" value="1"/>
</dbReference>
<dbReference type="PANTHER" id="PTHR30545:SF2">
    <property type="entry name" value="SUGAR FERMENTATION STIMULATION PROTEIN A"/>
    <property type="match status" value="1"/>
</dbReference>
<evidence type="ECO:0000259" key="2">
    <source>
        <dbReference type="Pfam" id="PF03749"/>
    </source>
</evidence>
<dbReference type="AlphaFoldDB" id="A0A7L9RUN3"/>
<sequence>MQFSSILLHGRLIQRYKRFFADIELLDGTVITAHCPNTGSMQGVLTPGNSVWVSQSNDPKRKLKYTWELVEIDGTYVGVNTQNPNRIVGDALMAGYIPTLAPYTTIQAEVKYGTENSRIDYLLTDKNDNRCYVEVKNAHYSKIEQNGRVGIFPDSKTTRGVKHLYELMRMVDQGHRAVLIYCLQRGDCESLRFGVEFDPVYAKTAVMALKHGVEMLPYSCAITQQGITLYTPLNLIVEIE</sequence>
<dbReference type="Pfam" id="PF17746">
    <property type="entry name" value="SfsA_N"/>
    <property type="match status" value="1"/>
</dbReference>
<feature type="domain" description="Sugar fermentation stimulation protein C-terminal" evidence="2">
    <location>
        <begin position="83"/>
        <end position="225"/>
    </location>
</feature>
<dbReference type="EMBL" id="CP054719">
    <property type="protein sequence ID" value="QOL20323.1"/>
    <property type="molecule type" value="Genomic_DNA"/>
</dbReference>
<dbReference type="NCBIfam" id="TIGR00230">
    <property type="entry name" value="sfsA"/>
    <property type="match status" value="1"/>
</dbReference>
<dbReference type="InterPro" id="IPR005224">
    <property type="entry name" value="SfsA"/>
</dbReference>
<dbReference type="InterPro" id="IPR040452">
    <property type="entry name" value="SfsA_C"/>
</dbReference>
<dbReference type="CDD" id="cd22359">
    <property type="entry name" value="SfsA-like_bacterial"/>
    <property type="match status" value="1"/>
</dbReference>
<dbReference type="FunFam" id="2.40.50.580:FF:000001">
    <property type="entry name" value="Sugar fermentation stimulation protein A"/>
    <property type="match status" value="1"/>
</dbReference>
<evidence type="ECO:0000313" key="5">
    <source>
        <dbReference type="Proteomes" id="UP000594001"/>
    </source>
</evidence>
<gene>
    <name evidence="1 4" type="primary">sfsA</name>
    <name evidence="4" type="ORF">CPBP_01115</name>
</gene>
<evidence type="ECO:0000259" key="3">
    <source>
        <dbReference type="Pfam" id="PF17746"/>
    </source>
</evidence>
<dbReference type="PANTHER" id="PTHR30545">
    <property type="entry name" value="SUGAR FERMENTATION STIMULATION PROTEIN A"/>
    <property type="match status" value="1"/>
</dbReference>